<proteinExistence type="predicted"/>
<dbReference type="AlphaFoldDB" id="A0A9P4TQS1"/>
<protein>
    <submittedName>
        <fullName evidence="2">Uncharacterized protein</fullName>
    </submittedName>
</protein>
<comment type="caution">
    <text evidence="2">The sequence shown here is derived from an EMBL/GenBank/DDBJ whole genome shotgun (WGS) entry which is preliminary data.</text>
</comment>
<dbReference type="EMBL" id="ML986581">
    <property type="protein sequence ID" value="KAF2269650.1"/>
    <property type="molecule type" value="Genomic_DNA"/>
</dbReference>
<name>A0A9P4TQS1_9PLEO</name>
<feature type="compositionally biased region" description="Polar residues" evidence="1">
    <location>
        <begin position="215"/>
        <end position="226"/>
    </location>
</feature>
<sequence length="472" mass="51338">MSLHLEAQHSLTASVPGHAEGQILCQSPSSTIQGYIVYLSKRSPDVYKVQKLYVGLLREVPPPNVVPTKWDEEVRSDLEKHIGQATSMLYKSMRDEEVITELVLCKAGRKCSPAMVVLEPGASCPDDPVALKPTPATRENSLDSSLLKNTSNTISFAIESRASSLKTDCGLKARFTVQSDGHTTEHFLTIGGLIVVGEFLFGLTSAHAIMSCFPENSQTGRDSNVESTSTDISDSDVDRGRGSDSEPEPALQSLVRTQHPIQPASGALLGANDLNEVNEGTWTELRLPNILAYIGRGTTSGNYSFCDSAPDMSDFNLVDLGSIKEVPNRFYDPDQQAYASVLDYVPTREQNSGEVWIVAQCGVAPMKRYLLNGDTSIILRGKIMRTKKIQMAFTGAPGLSGSWVVKNCKLLGIVYAAYDRTPYLHMLPVERVFHDITQFLGVSSVRVATGQDVQSVKHFAETGGLNDGDAAF</sequence>
<feature type="region of interest" description="Disordered" evidence="1">
    <location>
        <begin position="215"/>
        <end position="251"/>
    </location>
</feature>
<organism evidence="2 3">
    <name type="scientific">Lojkania enalia</name>
    <dbReference type="NCBI Taxonomy" id="147567"/>
    <lineage>
        <taxon>Eukaryota</taxon>
        <taxon>Fungi</taxon>
        <taxon>Dikarya</taxon>
        <taxon>Ascomycota</taxon>
        <taxon>Pezizomycotina</taxon>
        <taxon>Dothideomycetes</taxon>
        <taxon>Pleosporomycetidae</taxon>
        <taxon>Pleosporales</taxon>
        <taxon>Pleosporales incertae sedis</taxon>
        <taxon>Lojkania</taxon>
    </lineage>
</organism>
<gene>
    <name evidence="2" type="ORF">CC78DRAFT_601821</name>
</gene>
<keyword evidence="3" id="KW-1185">Reference proteome</keyword>
<accession>A0A9P4TQS1</accession>
<dbReference type="OrthoDB" id="4395072at2759"/>
<dbReference type="Proteomes" id="UP000800093">
    <property type="component" value="Unassembled WGS sequence"/>
</dbReference>
<reference evidence="3" key="1">
    <citation type="journal article" date="2020" name="Stud. Mycol.">
        <title>101 Dothideomycetes genomes: A test case for predicting lifestyles and emergence of pathogens.</title>
        <authorList>
            <person name="Haridas S."/>
            <person name="Albert R."/>
            <person name="Binder M."/>
            <person name="Bloem J."/>
            <person name="LaButti K."/>
            <person name="Salamov A."/>
            <person name="Andreopoulos B."/>
            <person name="Baker S."/>
            <person name="Barry K."/>
            <person name="Bills G."/>
            <person name="Bluhm B."/>
            <person name="Cannon C."/>
            <person name="Castanera R."/>
            <person name="Culley D."/>
            <person name="Daum C."/>
            <person name="Ezra D."/>
            <person name="Gonzalez J."/>
            <person name="Henrissat B."/>
            <person name="Kuo A."/>
            <person name="Liang C."/>
            <person name="Lipzen A."/>
            <person name="Lutzoni F."/>
            <person name="Magnuson J."/>
            <person name="Mondo S."/>
            <person name="Nolan M."/>
            <person name="Ohm R."/>
            <person name="Pangilinan J."/>
            <person name="Park H.-J."/>
            <person name="Ramirez L."/>
            <person name="Alfaro M."/>
            <person name="Sun H."/>
            <person name="Tritt A."/>
            <person name="Yoshinaga Y."/>
            <person name="Zwiers L.-H."/>
            <person name="Turgeon B."/>
            <person name="Goodwin S."/>
            <person name="Spatafora J."/>
            <person name="Crous P."/>
            <person name="Grigoriev I."/>
        </authorList>
    </citation>
    <scope>NUCLEOTIDE SEQUENCE [LARGE SCALE GENOMIC DNA]</scope>
    <source>
        <strain evidence="3">CBS 304.66</strain>
    </source>
</reference>
<evidence type="ECO:0000256" key="1">
    <source>
        <dbReference type="SAM" id="MobiDB-lite"/>
    </source>
</evidence>
<evidence type="ECO:0000313" key="3">
    <source>
        <dbReference type="Proteomes" id="UP000800093"/>
    </source>
</evidence>
<evidence type="ECO:0000313" key="2">
    <source>
        <dbReference type="EMBL" id="KAF2269650.1"/>
    </source>
</evidence>